<reference evidence="2" key="1">
    <citation type="submission" date="2019-05" db="EMBL/GenBank/DDBJ databases">
        <title>Annotation for the trematode Fasciolopsis buski.</title>
        <authorList>
            <person name="Choi Y.-J."/>
        </authorList>
    </citation>
    <scope>NUCLEOTIDE SEQUENCE</scope>
    <source>
        <strain evidence="2">HT</strain>
        <tissue evidence="2">Whole worm</tissue>
    </source>
</reference>
<keyword evidence="3" id="KW-1185">Reference proteome</keyword>
<feature type="compositionally biased region" description="Basic and acidic residues" evidence="1">
    <location>
        <begin position="165"/>
        <end position="181"/>
    </location>
</feature>
<sequence length="181" mass="19698">MKLKSIMRISNLPIRLHRRRHHGDRAALSAGRLRRLGAVPCLWPTKTGNHKRNVHAAQPDLATRPVDPDRTSVTPNIIVNGPNATCTSGLKMGNGFVTPLVVNQCLKPALSLPPSSSQATLVGQSSDSDMLCTMDTAVGNNLYSHDISDTFQNEVARTTNLTRPIEQEAKKHNKHAGDVVD</sequence>
<gene>
    <name evidence="2" type="ORF">FBUS_05204</name>
</gene>
<proteinExistence type="predicted"/>
<comment type="caution">
    <text evidence="2">The sequence shown here is derived from an EMBL/GenBank/DDBJ whole genome shotgun (WGS) entry which is preliminary data.</text>
</comment>
<organism evidence="2 3">
    <name type="scientific">Fasciolopsis buskii</name>
    <dbReference type="NCBI Taxonomy" id="27845"/>
    <lineage>
        <taxon>Eukaryota</taxon>
        <taxon>Metazoa</taxon>
        <taxon>Spiralia</taxon>
        <taxon>Lophotrochozoa</taxon>
        <taxon>Platyhelminthes</taxon>
        <taxon>Trematoda</taxon>
        <taxon>Digenea</taxon>
        <taxon>Plagiorchiida</taxon>
        <taxon>Echinostomata</taxon>
        <taxon>Echinostomatoidea</taxon>
        <taxon>Fasciolidae</taxon>
        <taxon>Fasciolopsis</taxon>
    </lineage>
</organism>
<evidence type="ECO:0000313" key="3">
    <source>
        <dbReference type="Proteomes" id="UP000728185"/>
    </source>
</evidence>
<dbReference type="Proteomes" id="UP000728185">
    <property type="component" value="Unassembled WGS sequence"/>
</dbReference>
<feature type="region of interest" description="Disordered" evidence="1">
    <location>
        <begin position="162"/>
        <end position="181"/>
    </location>
</feature>
<evidence type="ECO:0000256" key="1">
    <source>
        <dbReference type="SAM" id="MobiDB-lite"/>
    </source>
</evidence>
<dbReference type="EMBL" id="LUCM01009509">
    <property type="protein sequence ID" value="KAA0186891.1"/>
    <property type="molecule type" value="Genomic_DNA"/>
</dbReference>
<dbReference type="AlphaFoldDB" id="A0A8E0VFK7"/>
<protein>
    <submittedName>
        <fullName evidence="2">Uncharacterized protein</fullName>
    </submittedName>
</protein>
<accession>A0A8E0VFK7</accession>
<evidence type="ECO:0000313" key="2">
    <source>
        <dbReference type="EMBL" id="KAA0186891.1"/>
    </source>
</evidence>
<name>A0A8E0VFK7_9TREM</name>